<accession>A0A9D4SQW6</accession>
<reference evidence="1" key="1">
    <citation type="journal article" date="2020" name="Cell">
        <title>Large-Scale Comparative Analyses of Tick Genomes Elucidate Their Genetic Diversity and Vector Capacities.</title>
        <authorList>
            <consortium name="Tick Genome and Microbiome Consortium (TIGMIC)"/>
            <person name="Jia N."/>
            <person name="Wang J."/>
            <person name="Shi W."/>
            <person name="Du L."/>
            <person name="Sun Y."/>
            <person name="Zhan W."/>
            <person name="Jiang J.F."/>
            <person name="Wang Q."/>
            <person name="Zhang B."/>
            <person name="Ji P."/>
            <person name="Bell-Sakyi L."/>
            <person name="Cui X.M."/>
            <person name="Yuan T.T."/>
            <person name="Jiang B.G."/>
            <person name="Yang W.F."/>
            <person name="Lam T.T."/>
            <person name="Chang Q.C."/>
            <person name="Ding S.J."/>
            <person name="Wang X.J."/>
            <person name="Zhu J.G."/>
            <person name="Ruan X.D."/>
            <person name="Zhao L."/>
            <person name="Wei J.T."/>
            <person name="Ye R.Z."/>
            <person name="Que T.C."/>
            <person name="Du C.H."/>
            <person name="Zhou Y.H."/>
            <person name="Cheng J.X."/>
            <person name="Dai P.F."/>
            <person name="Guo W.B."/>
            <person name="Han X.H."/>
            <person name="Huang E.J."/>
            <person name="Li L.F."/>
            <person name="Wei W."/>
            <person name="Gao Y.C."/>
            <person name="Liu J.Z."/>
            <person name="Shao H.Z."/>
            <person name="Wang X."/>
            <person name="Wang C.C."/>
            <person name="Yang T.C."/>
            <person name="Huo Q.B."/>
            <person name="Li W."/>
            <person name="Chen H.Y."/>
            <person name="Chen S.E."/>
            <person name="Zhou L.G."/>
            <person name="Ni X.B."/>
            <person name="Tian J.H."/>
            <person name="Sheng Y."/>
            <person name="Liu T."/>
            <person name="Pan Y.S."/>
            <person name="Xia L.Y."/>
            <person name="Li J."/>
            <person name="Zhao F."/>
            <person name="Cao W.C."/>
        </authorList>
    </citation>
    <scope>NUCLEOTIDE SEQUENCE</scope>
    <source>
        <strain evidence="1">Rsan-2018</strain>
    </source>
</reference>
<comment type="caution">
    <text evidence="1">The sequence shown here is derived from an EMBL/GenBank/DDBJ whole genome shotgun (WGS) entry which is preliminary data.</text>
</comment>
<sequence length="116" mass="13210">MGNIRPDDVLTFGSPTIEHGIEVLQGTIKITNSSSRVFADDPEYKFSPHESCIAPRSTAIVFATFYNVDGRCEPRRSSVVLRSIRVRDEDKEEVDRLWKRTPPGLISEKRYTPSRL</sequence>
<reference evidence="1" key="2">
    <citation type="submission" date="2021-09" db="EMBL/GenBank/DDBJ databases">
        <authorList>
            <person name="Jia N."/>
            <person name="Wang J."/>
            <person name="Shi W."/>
            <person name="Du L."/>
            <person name="Sun Y."/>
            <person name="Zhan W."/>
            <person name="Jiang J."/>
            <person name="Wang Q."/>
            <person name="Zhang B."/>
            <person name="Ji P."/>
            <person name="Sakyi L.B."/>
            <person name="Cui X."/>
            <person name="Yuan T."/>
            <person name="Jiang B."/>
            <person name="Yang W."/>
            <person name="Lam T.T.-Y."/>
            <person name="Chang Q."/>
            <person name="Ding S."/>
            <person name="Wang X."/>
            <person name="Zhu J."/>
            <person name="Ruan X."/>
            <person name="Zhao L."/>
            <person name="Wei J."/>
            <person name="Que T."/>
            <person name="Du C."/>
            <person name="Cheng J."/>
            <person name="Dai P."/>
            <person name="Han X."/>
            <person name="Huang E."/>
            <person name="Gao Y."/>
            <person name="Liu J."/>
            <person name="Shao H."/>
            <person name="Ye R."/>
            <person name="Li L."/>
            <person name="Wei W."/>
            <person name="Wang X."/>
            <person name="Wang C."/>
            <person name="Huo Q."/>
            <person name="Li W."/>
            <person name="Guo W."/>
            <person name="Chen H."/>
            <person name="Chen S."/>
            <person name="Zhou L."/>
            <person name="Zhou L."/>
            <person name="Ni X."/>
            <person name="Tian J."/>
            <person name="Zhou Y."/>
            <person name="Sheng Y."/>
            <person name="Liu T."/>
            <person name="Pan Y."/>
            <person name="Xia L."/>
            <person name="Li J."/>
            <person name="Zhao F."/>
            <person name="Cao W."/>
        </authorList>
    </citation>
    <scope>NUCLEOTIDE SEQUENCE</scope>
    <source>
        <strain evidence="1">Rsan-2018</strain>
        <tissue evidence="1">Larvae</tissue>
    </source>
</reference>
<proteinExistence type="predicted"/>
<evidence type="ECO:0000313" key="2">
    <source>
        <dbReference type="Proteomes" id="UP000821837"/>
    </source>
</evidence>
<dbReference type="SUPFAM" id="SSF49354">
    <property type="entry name" value="PapD-like"/>
    <property type="match status" value="1"/>
</dbReference>
<dbReference type="EMBL" id="JABSTV010001253">
    <property type="protein sequence ID" value="KAH7943855.1"/>
    <property type="molecule type" value="Genomic_DNA"/>
</dbReference>
<organism evidence="1 2">
    <name type="scientific">Rhipicephalus sanguineus</name>
    <name type="common">Brown dog tick</name>
    <name type="synonym">Ixodes sanguineus</name>
    <dbReference type="NCBI Taxonomy" id="34632"/>
    <lineage>
        <taxon>Eukaryota</taxon>
        <taxon>Metazoa</taxon>
        <taxon>Ecdysozoa</taxon>
        <taxon>Arthropoda</taxon>
        <taxon>Chelicerata</taxon>
        <taxon>Arachnida</taxon>
        <taxon>Acari</taxon>
        <taxon>Parasitiformes</taxon>
        <taxon>Ixodida</taxon>
        <taxon>Ixodoidea</taxon>
        <taxon>Ixodidae</taxon>
        <taxon>Rhipicephalinae</taxon>
        <taxon>Rhipicephalus</taxon>
        <taxon>Rhipicephalus</taxon>
    </lineage>
</organism>
<protein>
    <submittedName>
        <fullName evidence="1">Uncharacterized protein</fullName>
    </submittedName>
</protein>
<dbReference type="Proteomes" id="UP000821837">
    <property type="component" value="Unassembled WGS sequence"/>
</dbReference>
<name>A0A9D4SQW6_RHISA</name>
<gene>
    <name evidence="1" type="ORF">HPB52_011998</name>
</gene>
<evidence type="ECO:0000313" key="1">
    <source>
        <dbReference type="EMBL" id="KAH7943855.1"/>
    </source>
</evidence>
<keyword evidence="2" id="KW-1185">Reference proteome</keyword>
<dbReference type="InterPro" id="IPR008962">
    <property type="entry name" value="PapD-like_sf"/>
</dbReference>
<dbReference type="AlphaFoldDB" id="A0A9D4SQW6"/>